<accession>A0A136Q0R3</accession>
<dbReference type="OrthoDB" id="9804542at2"/>
<feature type="domain" description="6-phosphogluconate dehydrogenase C-terminal" evidence="11">
    <location>
        <begin position="1"/>
        <end position="98"/>
    </location>
</feature>
<dbReference type="Gene3D" id="1.10.1040.10">
    <property type="entry name" value="N-(1-d-carboxylethyl)-l-norvaline Dehydrogenase, domain 2"/>
    <property type="match status" value="1"/>
</dbReference>
<dbReference type="GO" id="GO:0006098">
    <property type="term" value="P:pentose-phosphate shunt"/>
    <property type="evidence" value="ECO:0007669"/>
    <property type="project" value="UniProtKB-KW"/>
</dbReference>
<dbReference type="EC" id="1.1.1.44" evidence="5"/>
<evidence type="ECO:0000256" key="10">
    <source>
        <dbReference type="ARBA" id="ARBA00048640"/>
    </source>
</evidence>
<comment type="catalytic activity">
    <reaction evidence="10">
        <text>6-phospho-D-gluconate + NADP(+) = D-ribulose 5-phosphate + CO2 + NADPH</text>
        <dbReference type="Rhea" id="RHEA:10116"/>
        <dbReference type="ChEBI" id="CHEBI:16526"/>
        <dbReference type="ChEBI" id="CHEBI:57783"/>
        <dbReference type="ChEBI" id="CHEBI:58121"/>
        <dbReference type="ChEBI" id="CHEBI:58349"/>
        <dbReference type="ChEBI" id="CHEBI:58759"/>
        <dbReference type="EC" id="1.1.1.44"/>
    </reaction>
</comment>
<evidence type="ECO:0000256" key="6">
    <source>
        <dbReference type="ARBA" id="ARBA00022857"/>
    </source>
</evidence>
<evidence type="ECO:0000256" key="2">
    <source>
        <dbReference type="ARBA" id="ARBA00004874"/>
    </source>
</evidence>
<keyword evidence="8" id="KW-0311">Gluconate utilization</keyword>
<name>A0A136Q0R3_9FIRM</name>
<keyword evidence="9" id="KW-0570">Pentose shunt</keyword>
<dbReference type="EMBL" id="LSZW01000065">
    <property type="protein sequence ID" value="KXK64270.1"/>
    <property type="molecule type" value="Genomic_DNA"/>
</dbReference>
<evidence type="ECO:0000256" key="9">
    <source>
        <dbReference type="ARBA" id="ARBA00023126"/>
    </source>
</evidence>
<comment type="subunit">
    <text evidence="4">Homodimer.</text>
</comment>
<dbReference type="STRING" id="626937.HMPREF3293_02919"/>
<dbReference type="PATRIC" id="fig|626937.4.peg.2874"/>
<evidence type="ECO:0000256" key="1">
    <source>
        <dbReference type="ARBA" id="ARBA00002526"/>
    </source>
</evidence>
<dbReference type="Proteomes" id="UP000070366">
    <property type="component" value="Unassembled WGS sequence"/>
</dbReference>
<dbReference type="KEGG" id="cmiu:B1H56_02400"/>
<dbReference type="AlphaFoldDB" id="A0A136Q0R3"/>
<evidence type="ECO:0000313" key="12">
    <source>
        <dbReference type="EMBL" id="KXK64270.1"/>
    </source>
</evidence>
<dbReference type="PANTHER" id="PTHR11811">
    <property type="entry name" value="6-PHOSPHOGLUCONATE DEHYDROGENASE"/>
    <property type="match status" value="1"/>
</dbReference>
<evidence type="ECO:0000256" key="8">
    <source>
        <dbReference type="ARBA" id="ARBA00023064"/>
    </source>
</evidence>
<dbReference type="InterPro" id="IPR013328">
    <property type="entry name" value="6PGD_dom2"/>
</dbReference>
<evidence type="ECO:0000256" key="5">
    <source>
        <dbReference type="ARBA" id="ARBA00013011"/>
    </source>
</evidence>
<keyword evidence="6" id="KW-0521">NADP</keyword>
<dbReference type="GO" id="GO:0019521">
    <property type="term" value="P:D-gluconate metabolic process"/>
    <property type="evidence" value="ECO:0007669"/>
    <property type="project" value="UniProtKB-KW"/>
</dbReference>
<reference evidence="12 13" key="1">
    <citation type="submission" date="2016-02" db="EMBL/GenBank/DDBJ databases">
        <authorList>
            <person name="Wen L."/>
            <person name="He K."/>
            <person name="Yang H."/>
        </authorList>
    </citation>
    <scope>NUCLEOTIDE SEQUENCE [LARGE SCALE GENOMIC DNA]</scope>
    <source>
        <strain evidence="12 13">DSM 22607</strain>
    </source>
</reference>
<dbReference type="GO" id="GO:0004616">
    <property type="term" value="F:phosphogluconate dehydrogenase (decarboxylating) activity"/>
    <property type="evidence" value="ECO:0007669"/>
    <property type="project" value="UniProtKB-EC"/>
</dbReference>
<evidence type="ECO:0000256" key="7">
    <source>
        <dbReference type="ARBA" id="ARBA00023002"/>
    </source>
</evidence>
<sequence length="111" mass="12283">MLEDMIGAFCDRKLRNLMMAPQFAGILKKTVPALREITAAGILRGIPLPEMSSALSFFDGYRCAKLPANLLQAQRDYFGAHGYTLEEETGTPRHTDWTGKGGKITSETYNV</sequence>
<proteinExistence type="inferred from homology"/>
<dbReference type="InterPro" id="IPR006114">
    <property type="entry name" value="6PGDH_C"/>
</dbReference>
<gene>
    <name evidence="12" type="ORF">HMPREF3293_02919</name>
</gene>
<comment type="function">
    <text evidence="1">Catalyzes the oxidative decarboxylation of 6-phosphogluconate to ribulose 5-phosphate and CO(2), with concomitant reduction of NADP to NADPH.</text>
</comment>
<keyword evidence="13" id="KW-1185">Reference proteome</keyword>
<evidence type="ECO:0000256" key="3">
    <source>
        <dbReference type="ARBA" id="ARBA00008419"/>
    </source>
</evidence>
<dbReference type="InterPro" id="IPR008927">
    <property type="entry name" value="6-PGluconate_DH-like_C_sf"/>
</dbReference>
<comment type="pathway">
    <text evidence="2">Carbohydrate degradation; pentose phosphate pathway; D-ribulose 5-phosphate from D-glucose 6-phosphate (oxidative stage): step 3/3.</text>
</comment>
<dbReference type="Gene3D" id="1.20.5.320">
    <property type="entry name" value="6-Phosphogluconate Dehydrogenase, domain 3"/>
    <property type="match status" value="1"/>
</dbReference>
<dbReference type="InterPro" id="IPR006183">
    <property type="entry name" value="Pgluconate_DH"/>
</dbReference>
<evidence type="ECO:0000259" key="11">
    <source>
        <dbReference type="SMART" id="SM01350"/>
    </source>
</evidence>
<dbReference type="Pfam" id="PF00393">
    <property type="entry name" value="6PGD"/>
    <property type="match status" value="1"/>
</dbReference>
<keyword evidence="7" id="KW-0560">Oxidoreductase</keyword>
<comment type="similarity">
    <text evidence="3">Belongs to the 6-phosphogluconate dehydrogenase family.</text>
</comment>
<evidence type="ECO:0000313" key="13">
    <source>
        <dbReference type="Proteomes" id="UP000070366"/>
    </source>
</evidence>
<evidence type="ECO:0000256" key="4">
    <source>
        <dbReference type="ARBA" id="ARBA00011738"/>
    </source>
</evidence>
<dbReference type="SUPFAM" id="SSF48179">
    <property type="entry name" value="6-phosphogluconate dehydrogenase C-terminal domain-like"/>
    <property type="match status" value="1"/>
</dbReference>
<protein>
    <recommendedName>
        <fullName evidence="5">phosphogluconate dehydrogenase (NADP(+)-dependent, decarboxylating)</fullName>
        <ecNumber evidence="5">1.1.1.44</ecNumber>
    </recommendedName>
</protein>
<organism evidence="12 13">
    <name type="scientific">Christensenella minuta</name>
    <dbReference type="NCBI Taxonomy" id="626937"/>
    <lineage>
        <taxon>Bacteria</taxon>
        <taxon>Bacillati</taxon>
        <taxon>Bacillota</taxon>
        <taxon>Clostridia</taxon>
        <taxon>Christensenellales</taxon>
        <taxon>Christensenellaceae</taxon>
        <taxon>Christensenella</taxon>
    </lineage>
</organism>
<dbReference type="FunFam" id="1.20.5.320:FF:000002">
    <property type="entry name" value="6-phosphogluconate dehydrogenase, decarboxylating"/>
    <property type="match status" value="1"/>
</dbReference>
<comment type="caution">
    <text evidence="12">The sequence shown here is derived from an EMBL/GenBank/DDBJ whole genome shotgun (WGS) entry which is preliminary data.</text>
</comment>
<dbReference type="SMART" id="SM01350">
    <property type="entry name" value="6PGD"/>
    <property type="match status" value="1"/>
</dbReference>